<comment type="caution">
    <text evidence="6">Lacks conserved residue(s) required for the propagation of feature annotation.</text>
</comment>
<dbReference type="PROSITE" id="PS51004">
    <property type="entry name" value="SEMA"/>
    <property type="match status" value="1"/>
</dbReference>
<comment type="similarity">
    <text evidence="2">Belongs to the semaphorin family.</text>
</comment>
<dbReference type="InterPro" id="IPR027231">
    <property type="entry name" value="Semaphorin"/>
</dbReference>
<keyword evidence="5" id="KW-0325">Glycoprotein</keyword>
<keyword evidence="8" id="KW-1133">Transmembrane helix</keyword>
<dbReference type="InterPro" id="IPR036179">
    <property type="entry name" value="Ig-like_dom_sf"/>
</dbReference>
<evidence type="ECO:0000313" key="11">
    <source>
        <dbReference type="EMBL" id="KAK1805991.1"/>
    </source>
</evidence>
<dbReference type="GO" id="GO:0071526">
    <property type="term" value="P:semaphorin-plexin signaling pathway"/>
    <property type="evidence" value="ECO:0007669"/>
    <property type="project" value="TreeGrafter"/>
</dbReference>
<evidence type="ECO:0000259" key="9">
    <source>
        <dbReference type="PROSITE" id="PS50835"/>
    </source>
</evidence>
<dbReference type="SMART" id="SM00409">
    <property type="entry name" value="IG"/>
    <property type="match status" value="1"/>
</dbReference>
<name>A0AAD8ZW73_9TELE</name>
<dbReference type="AlphaFoldDB" id="A0AAD8ZW73"/>
<dbReference type="InterPro" id="IPR007110">
    <property type="entry name" value="Ig-like_dom"/>
</dbReference>
<dbReference type="GO" id="GO:0045499">
    <property type="term" value="F:chemorepellent activity"/>
    <property type="evidence" value="ECO:0007669"/>
    <property type="project" value="TreeGrafter"/>
</dbReference>
<evidence type="ECO:0000256" key="8">
    <source>
        <dbReference type="SAM" id="Phobius"/>
    </source>
</evidence>
<protein>
    <recommendedName>
        <fullName evidence="13">Sema domain-containing protein</fullName>
    </recommendedName>
</protein>
<dbReference type="GO" id="GO:0001755">
    <property type="term" value="P:neural crest cell migration"/>
    <property type="evidence" value="ECO:0007669"/>
    <property type="project" value="TreeGrafter"/>
</dbReference>
<dbReference type="InterPro" id="IPR016201">
    <property type="entry name" value="PSI"/>
</dbReference>
<dbReference type="Proteomes" id="UP001239994">
    <property type="component" value="Unassembled WGS sequence"/>
</dbReference>
<evidence type="ECO:0000256" key="3">
    <source>
        <dbReference type="ARBA" id="ARBA00023136"/>
    </source>
</evidence>
<dbReference type="GO" id="GO:0030335">
    <property type="term" value="P:positive regulation of cell migration"/>
    <property type="evidence" value="ECO:0007669"/>
    <property type="project" value="TreeGrafter"/>
</dbReference>
<dbReference type="Pfam" id="PF01437">
    <property type="entry name" value="PSI"/>
    <property type="match status" value="1"/>
</dbReference>
<dbReference type="GO" id="GO:0005615">
    <property type="term" value="C:extracellular space"/>
    <property type="evidence" value="ECO:0007669"/>
    <property type="project" value="TreeGrafter"/>
</dbReference>
<dbReference type="GO" id="GO:0000122">
    <property type="term" value="P:negative regulation of transcription by RNA polymerase II"/>
    <property type="evidence" value="ECO:0007669"/>
    <property type="project" value="TreeGrafter"/>
</dbReference>
<dbReference type="InterPro" id="IPR003599">
    <property type="entry name" value="Ig_sub"/>
</dbReference>
<evidence type="ECO:0000256" key="5">
    <source>
        <dbReference type="ARBA" id="ARBA00023180"/>
    </source>
</evidence>
<feature type="region of interest" description="Disordered" evidence="7">
    <location>
        <begin position="540"/>
        <end position="560"/>
    </location>
</feature>
<dbReference type="InterPro" id="IPR015943">
    <property type="entry name" value="WD40/YVTN_repeat-like_dom_sf"/>
</dbReference>
<dbReference type="GO" id="GO:0005886">
    <property type="term" value="C:plasma membrane"/>
    <property type="evidence" value="ECO:0007669"/>
    <property type="project" value="TreeGrafter"/>
</dbReference>
<keyword evidence="3 8" id="KW-0472">Membrane</keyword>
<accession>A0AAD8ZW73</accession>
<dbReference type="Gene3D" id="3.30.1680.10">
    <property type="entry name" value="ligand-binding face of the semaphorins, domain 2"/>
    <property type="match status" value="1"/>
</dbReference>
<evidence type="ECO:0000256" key="1">
    <source>
        <dbReference type="ARBA" id="ARBA00004370"/>
    </source>
</evidence>
<evidence type="ECO:0008006" key="13">
    <source>
        <dbReference type="Google" id="ProtNLM"/>
    </source>
</evidence>
<dbReference type="GO" id="GO:0007411">
    <property type="term" value="P:axon guidance"/>
    <property type="evidence" value="ECO:0007669"/>
    <property type="project" value="TreeGrafter"/>
</dbReference>
<dbReference type="InterPro" id="IPR036352">
    <property type="entry name" value="Semap_dom_sf"/>
</dbReference>
<gene>
    <name evidence="11" type="ORF">P4O66_013031</name>
</gene>
<evidence type="ECO:0000256" key="2">
    <source>
        <dbReference type="ARBA" id="ARBA00009492"/>
    </source>
</evidence>
<dbReference type="SMART" id="SM00630">
    <property type="entry name" value="Sema"/>
    <property type="match status" value="1"/>
</dbReference>
<dbReference type="Gene3D" id="2.60.40.10">
    <property type="entry name" value="Immunoglobulins"/>
    <property type="match status" value="1"/>
</dbReference>
<evidence type="ECO:0000256" key="4">
    <source>
        <dbReference type="ARBA" id="ARBA00023157"/>
    </source>
</evidence>
<dbReference type="Gene3D" id="2.130.10.10">
    <property type="entry name" value="YVTN repeat-like/Quinoprotein amine dehydrogenase"/>
    <property type="match status" value="1"/>
</dbReference>
<dbReference type="SUPFAM" id="SSF103575">
    <property type="entry name" value="Plexin repeat"/>
    <property type="match status" value="1"/>
</dbReference>
<dbReference type="PANTHER" id="PTHR11036:SF135">
    <property type="entry name" value="SEMAPHORIN 4D ISOFORM X1-RELATED"/>
    <property type="match status" value="1"/>
</dbReference>
<evidence type="ECO:0000313" key="12">
    <source>
        <dbReference type="Proteomes" id="UP001239994"/>
    </source>
</evidence>
<organism evidence="11 12">
    <name type="scientific">Electrophorus voltai</name>
    <dbReference type="NCBI Taxonomy" id="2609070"/>
    <lineage>
        <taxon>Eukaryota</taxon>
        <taxon>Metazoa</taxon>
        <taxon>Chordata</taxon>
        <taxon>Craniata</taxon>
        <taxon>Vertebrata</taxon>
        <taxon>Euteleostomi</taxon>
        <taxon>Actinopterygii</taxon>
        <taxon>Neopterygii</taxon>
        <taxon>Teleostei</taxon>
        <taxon>Ostariophysi</taxon>
        <taxon>Gymnotiformes</taxon>
        <taxon>Gymnotoidei</taxon>
        <taxon>Gymnotidae</taxon>
        <taxon>Electrophorus</taxon>
    </lineage>
</organism>
<evidence type="ECO:0000259" key="10">
    <source>
        <dbReference type="PROSITE" id="PS51004"/>
    </source>
</evidence>
<comment type="subcellular location">
    <subcellularLocation>
        <location evidence="1">Membrane</location>
    </subcellularLocation>
</comment>
<sequence>MKVLAFFHNCVFHHSGNHLKVFREEGISNYSSMLMREDLGVLMLGAREAIFALDINDISVAKAKVTWKVTQMKQNECTYKGKNPDTECRNYIRTLHQINESVMYVCGTNAFSPACDYIAYVGGQLKLKGRQEEGKGKCPFDPFQRSSSIMADGDLYSATILNFLGSEPAILRNSLTVLRTEFTSFWLNEPNFIHMDVIPESENNPEGDDDKIYIFFSENAVEYDFYSRLVVSRVARVCKGDRGGQRTLQRKWTSFLKASLDCPVSGDILPYVLQDVFLLRHSDWRKSIFYAAFTSQSGSNEVFSAVCAYSVMDINKVFSHGKYKTPVTVEASHVKWVMYNGDLPVPRPGSCINNAARASGIRSSLDLPDKTLQFVRDHPLMDDSVKPLTGQPLLVRKGVLFTRLVVDRATALDGQPHLIMFVGTDNGFMQKAVNYNGEMHIIEELQLFRSPEPISVLRVSSSTGQVYAGSASGVVQMPMADCHRYSSCLDCVLARDPYCAWDLGTHRCTPLPRFTKDEYVEHAHCYHIPTPSAELVQSLKEGDPSRCPDPEKGNNLDPNLHMHVSVPIRAKKKTLALGNNIRLPCVLDSSLAQVQWRLATQLLIPTSGKYSIQADGLLIYNASAADTGLYTCESVEQPAGRQYRRTLAAYQLHLPSALGDDDDGDNSTYDWGGTGTEHPPSELPDVVPVTSPAWHRSGLVAMEVSVTMLSVLLVALLLWNWYKGHLPLRGRCRQHPRKQPRSAGHGHPAIYPLRQHATLDSTEEAQARQFLHAHSNYGNGLNTGVFKYIMDESEI</sequence>
<dbReference type="SUPFAM" id="SSF101912">
    <property type="entry name" value="Sema domain"/>
    <property type="match status" value="1"/>
</dbReference>
<dbReference type="PROSITE" id="PS50835">
    <property type="entry name" value="IG_LIKE"/>
    <property type="match status" value="1"/>
</dbReference>
<dbReference type="FunFam" id="2.130.10.10:FF:001703">
    <property type="entry name" value="Semaphorin 4e"/>
    <property type="match status" value="1"/>
</dbReference>
<feature type="domain" description="Sema" evidence="10">
    <location>
        <begin position="1"/>
        <end position="479"/>
    </location>
</feature>
<feature type="domain" description="Ig-like" evidence="9">
    <location>
        <begin position="558"/>
        <end position="648"/>
    </location>
</feature>
<evidence type="ECO:0000256" key="7">
    <source>
        <dbReference type="SAM" id="MobiDB-lite"/>
    </source>
</evidence>
<feature type="region of interest" description="Disordered" evidence="7">
    <location>
        <begin position="657"/>
        <end position="686"/>
    </location>
</feature>
<dbReference type="PANTHER" id="PTHR11036">
    <property type="entry name" value="SEMAPHORIN"/>
    <property type="match status" value="1"/>
</dbReference>
<reference evidence="11" key="1">
    <citation type="submission" date="2023-03" db="EMBL/GenBank/DDBJ databases">
        <title>Electrophorus voltai genome.</title>
        <authorList>
            <person name="Bian C."/>
        </authorList>
    </citation>
    <scope>NUCLEOTIDE SEQUENCE</scope>
    <source>
        <strain evidence="11">CB-2022</strain>
        <tissue evidence="11">Muscle</tissue>
    </source>
</reference>
<keyword evidence="12" id="KW-1185">Reference proteome</keyword>
<feature type="transmembrane region" description="Helical" evidence="8">
    <location>
        <begin position="699"/>
        <end position="721"/>
    </location>
</feature>
<keyword evidence="8" id="KW-0812">Transmembrane</keyword>
<dbReference type="InterPro" id="IPR002165">
    <property type="entry name" value="Plexin_repeat"/>
</dbReference>
<dbReference type="InterPro" id="IPR001627">
    <property type="entry name" value="Semap_dom"/>
</dbReference>
<proteinExistence type="inferred from homology"/>
<dbReference type="GO" id="GO:0030215">
    <property type="term" value="F:semaphorin receptor binding"/>
    <property type="evidence" value="ECO:0007669"/>
    <property type="project" value="InterPro"/>
</dbReference>
<dbReference type="SUPFAM" id="SSF48726">
    <property type="entry name" value="Immunoglobulin"/>
    <property type="match status" value="1"/>
</dbReference>
<keyword evidence="4" id="KW-1015">Disulfide bond</keyword>
<comment type="caution">
    <text evidence="11">The sequence shown here is derived from an EMBL/GenBank/DDBJ whole genome shotgun (WGS) entry which is preliminary data.</text>
</comment>
<dbReference type="InterPro" id="IPR013783">
    <property type="entry name" value="Ig-like_fold"/>
</dbReference>
<dbReference type="SMART" id="SM00423">
    <property type="entry name" value="PSI"/>
    <property type="match status" value="1"/>
</dbReference>
<dbReference type="Pfam" id="PF01403">
    <property type="entry name" value="Sema"/>
    <property type="match status" value="1"/>
</dbReference>
<dbReference type="GO" id="GO:0043931">
    <property type="term" value="P:ossification involved in bone maturation"/>
    <property type="evidence" value="ECO:0007669"/>
    <property type="project" value="TreeGrafter"/>
</dbReference>
<dbReference type="EMBL" id="JAROKS010000002">
    <property type="protein sequence ID" value="KAK1805991.1"/>
    <property type="molecule type" value="Genomic_DNA"/>
</dbReference>
<evidence type="ECO:0000256" key="6">
    <source>
        <dbReference type="PROSITE-ProRule" id="PRU00352"/>
    </source>
</evidence>
<feature type="compositionally biased region" description="Basic and acidic residues" evidence="7">
    <location>
        <begin position="540"/>
        <end position="554"/>
    </location>
</feature>